<accession>A0ABR3P7T2</accession>
<gene>
    <name evidence="2" type="ORF">AAFC00_002644</name>
</gene>
<keyword evidence="3" id="KW-1185">Reference proteome</keyword>
<dbReference type="Pfam" id="PF05368">
    <property type="entry name" value="NmrA"/>
    <property type="match status" value="1"/>
</dbReference>
<dbReference type="Gene3D" id="3.40.50.720">
    <property type="entry name" value="NAD(P)-binding Rossmann-like Domain"/>
    <property type="match status" value="1"/>
</dbReference>
<evidence type="ECO:0000313" key="2">
    <source>
        <dbReference type="EMBL" id="KAL1302217.1"/>
    </source>
</evidence>
<dbReference type="InterPro" id="IPR052718">
    <property type="entry name" value="NmrA-type_oxidoreductase"/>
</dbReference>
<dbReference type="SUPFAM" id="SSF51735">
    <property type="entry name" value="NAD(P)-binding Rossmann-fold domains"/>
    <property type="match status" value="1"/>
</dbReference>
<evidence type="ECO:0000259" key="1">
    <source>
        <dbReference type="Pfam" id="PF05368"/>
    </source>
</evidence>
<comment type="caution">
    <text evidence="2">The sequence shown here is derived from an EMBL/GenBank/DDBJ whole genome shotgun (WGS) entry which is preliminary data.</text>
</comment>
<dbReference type="RefSeq" id="XP_069198493.1">
    <property type="nucleotide sequence ID" value="XM_069341988.1"/>
</dbReference>
<dbReference type="Proteomes" id="UP001562354">
    <property type="component" value="Unassembled WGS sequence"/>
</dbReference>
<name>A0ABR3P7T2_9PEZI</name>
<protein>
    <recommendedName>
        <fullName evidence="1">NmrA-like domain-containing protein</fullName>
    </recommendedName>
</protein>
<dbReference type="InterPro" id="IPR008030">
    <property type="entry name" value="NmrA-like"/>
</dbReference>
<reference evidence="2 3" key="1">
    <citation type="submission" date="2024-07" db="EMBL/GenBank/DDBJ databases">
        <title>Draft sequence of the Neodothiora populina.</title>
        <authorList>
            <person name="Drown D.D."/>
            <person name="Schuette U.S."/>
            <person name="Buechlein A.B."/>
            <person name="Rusch D.R."/>
            <person name="Winton L.W."/>
            <person name="Adams G.A."/>
        </authorList>
    </citation>
    <scope>NUCLEOTIDE SEQUENCE [LARGE SCALE GENOMIC DNA]</scope>
    <source>
        <strain evidence="2 3">CPC 39397</strain>
    </source>
</reference>
<organism evidence="2 3">
    <name type="scientific">Neodothiora populina</name>
    <dbReference type="NCBI Taxonomy" id="2781224"/>
    <lineage>
        <taxon>Eukaryota</taxon>
        <taxon>Fungi</taxon>
        <taxon>Dikarya</taxon>
        <taxon>Ascomycota</taxon>
        <taxon>Pezizomycotina</taxon>
        <taxon>Dothideomycetes</taxon>
        <taxon>Dothideomycetidae</taxon>
        <taxon>Dothideales</taxon>
        <taxon>Dothioraceae</taxon>
        <taxon>Neodothiora</taxon>
    </lineage>
</organism>
<dbReference type="PANTHER" id="PTHR47129">
    <property type="entry name" value="QUINONE OXIDOREDUCTASE 2"/>
    <property type="match status" value="1"/>
</dbReference>
<dbReference type="EMBL" id="JBFMKM010000012">
    <property type="protein sequence ID" value="KAL1302217.1"/>
    <property type="molecule type" value="Genomic_DNA"/>
</dbReference>
<feature type="domain" description="NmrA-like" evidence="1">
    <location>
        <begin position="8"/>
        <end position="264"/>
    </location>
</feature>
<dbReference type="Gene3D" id="3.90.25.10">
    <property type="entry name" value="UDP-galactose 4-epimerase, domain 1"/>
    <property type="match status" value="1"/>
</dbReference>
<proteinExistence type="predicted"/>
<dbReference type="GeneID" id="95976346"/>
<evidence type="ECO:0000313" key="3">
    <source>
        <dbReference type="Proteomes" id="UP001562354"/>
    </source>
</evidence>
<sequence length="324" mass="34890">MMAETSTSKRLAIFPASGGLGGGIYHYLFEQRLISPIDVVLISRNPGKVPEKYKAAGVTTRQADYDKPETLTHAFEGVSYLMLISYASIEHEHRANVHKLAIDAARASGVRHIFYSSLAYAGDGQSSSAAFVMQAHLDTEAYLASLSKQDPSFTYTSIREGIYTEAIPIYTSFLNFESPAETICIPHSGSGPGVAWAKRDELAEASARLIAAYTKSPNLFPHTNKTVLLSGSQAWSLSDTVGLIGNIVGKKISIQEVSLDAYLQQPHIESAKGYGSGDRALRMATAFDAMKQGETAVVSPLLAQLLGREPESLEVTLKSIVNGA</sequence>
<dbReference type="PANTHER" id="PTHR47129:SF1">
    <property type="entry name" value="NMRA-LIKE DOMAIN-CONTAINING PROTEIN"/>
    <property type="match status" value="1"/>
</dbReference>
<dbReference type="InterPro" id="IPR036291">
    <property type="entry name" value="NAD(P)-bd_dom_sf"/>
</dbReference>